<sequence>MHSTRKLVLFIAQSLDGYIAREDESLDWLLKYEGSGDNGYSAFYETVGTILLGRRTYEWILKKVQSEFPYQGKECYVFSRSLSGRTNSVTFVNQDIASFTASLKAQPGQDIWIVGGAQVLNPLLRDNLVDEFIIHIAPIILGGGIPLFKAGTRETSLDLVKVTQYKEFVELRYQRNESGPFG</sequence>
<dbReference type="AlphaFoldDB" id="A0A2T2WV47"/>
<dbReference type="SUPFAM" id="SSF53597">
    <property type="entry name" value="Dihydrofolate reductase-like"/>
    <property type="match status" value="1"/>
</dbReference>
<dbReference type="PANTHER" id="PTHR38011">
    <property type="entry name" value="DIHYDROFOLATE REDUCTASE FAMILY PROTEIN (AFU_ORTHOLOGUE AFUA_8G06820)"/>
    <property type="match status" value="1"/>
</dbReference>
<evidence type="ECO:0000313" key="2">
    <source>
        <dbReference type="EMBL" id="PSR26111.1"/>
    </source>
</evidence>
<dbReference type="Proteomes" id="UP000242699">
    <property type="component" value="Unassembled WGS sequence"/>
</dbReference>
<dbReference type="PANTHER" id="PTHR38011:SF11">
    <property type="entry name" value="2,5-DIAMINO-6-RIBOSYLAMINO-4(3H)-PYRIMIDINONE 5'-PHOSPHATE REDUCTASE"/>
    <property type="match status" value="1"/>
</dbReference>
<dbReference type="GO" id="GO:0008703">
    <property type="term" value="F:5-amino-6-(5-phosphoribosylamino)uracil reductase activity"/>
    <property type="evidence" value="ECO:0007669"/>
    <property type="project" value="InterPro"/>
</dbReference>
<dbReference type="InterPro" id="IPR050765">
    <property type="entry name" value="Riboflavin_Biosynth_HTPR"/>
</dbReference>
<organism evidence="2 3">
    <name type="scientific">Sulfobacillus benefaciens</name>
    <dbReference type="NCBI Taxonomy" id="453960"/>
    <lineage>
        <taxon>Bacteria</taxon>
        <taxon>Bacillati</taxon>
        <taxon>Bacillota</taxon>
        <taxon>Clostridia</taxon>
        <taxon>Eubacteriales</taxon>
        <taxon>Clostridiales Family XVII. Incertae Sedis</taxon>
        <taxon>Sulfobacillus</taxon>
    </lineage>
</organism>
<reference evidence="2 3" key="1">
    <citation type="journal article" date="2014" name="BMC Genomics">
        <title>Comparison of environmental and isolate Sulfobacillus genomes reveals diverse carbon, sulfur, nitrogen, and hydrogen metabolisms.</title>
        <authorList>
            <person name="Justice N.B."/>
            <person name="Norman A."/>
            <person name="Brown C.T."/>
            <person name="Singh A."/>
            <person name="Thomas B.C."/>
            <person name="Banfield J.F."/>
        </authorList>
    </citation>
    <scope>NUCLEOTIDE SEQUENCE [LARGE SCALE GENOMIC DNA]</scope>
    <source>
        <strain evidence="2">AMDSBA1</strain>
    </source>
</reference>
<dbReference type="GO" id="GO:0009231">
    <property type="term" value="P:riboflavin biosynthetic process"/>
    <property type="evidence" value="ECO:0007669"/>
    <property type="project" value="InterPro"/>
</dbReference>
<dbReference type="InterPro" id="IPR002734">
    <property type="entry name" value="RibDG_C"/>
</dbReference>
<proteinExistence type="predicted"/>
<dbReference type="Pfam" id="PF01872">
    <property type="entry name" value="RibD_C"/>
    <property type="match status" value="1"/>
</dbReference>
<dbReference type="Gene3D" id="3.40.430.10">
    <property type="entry name" value="Dihydrofolate Reductase, subunit A"/>
    <property type="match status" value="1"/>
</dbReference>
<comment type="caution">
    <text evidence="2">The sequence shown here is derived from an EMBL/GenBank/DDBJ whole genome shotgun (WGS) entry which is preliminary data.</text>
</comment>
<gene>
    <name evidence="2" type="ORF">C7B43_14970</name>
</gene>
<dbReference type="InterPro" id="IPR024072">
    <property type="entry name" value="DHFR-like_dom_sf"/>
</dbReference>
<evidence type="ECO:0000313" key="3">
    <source>
        <dbReference type="Proteomes" id="UP000242699"/>
    </source>
</evidence>
<evidence type="ECO:0000259" key="1">
    <source>
        <dbReference type="Pfam" id="PF01872"/>
    </source>
</evidence>
<accession>A0A2T2WV47</accession>
<name>A0A2T2WV47_9FIRM</name>
<feature type="domain" description="Bacterial bifunctional deaminase-reductase C-terminal" evidence="1">
    <location>
        <begin position="5"/>
        <end position="167"/>
    </location>
</feature>
<protein>
    <recommendedName>
        <fullName evidence="1">Bacterial bifunctional deaminase-reductase C-terminal domain-containing protein</fullName>
    </recommendedName>
</protein>
<dbReference type="EMBL" id="PXYT01000042">
    <property type="protein sequence ID" value="PSR26111.1"/>
    <property type="molecule type" value="Genomic_DNA"/>
</dbReference>